<dbReference type="PROSITE" id="PS51257">
    <property type="entry name" value="PROKAR_LIPOPROTEIN"/>
    <property type="match status" value="1"/>
</dbReference>
<accession>A0ABT2YTP1</accession>
<keyword evidence="3" id="KW-1185">Reference proteome</keyword>
<proteinExistence type="predicted"/>
<evidence type="ECO:0000313" key="3">
    <source>
        <dbReference type="Proteomes" id="UP001209713"/>
    </source>
</evidence>
<evidence type="ECO:0000313" key="2">
    <source>
        <dbReference type="EMBL" id="MCV2403258.1"/>
    </source>
</evidence>
<comment type="caution">
    <text evidence="2">The sequence shown here is derived from an EMBL/GenBank/DDBJ whole genome shotgun (WGS) entry which is preliminary data.</text>
</comment>
<reference evidence="2 3" key="1">
    <citation type="submission" date="2022-10" db="EMBL/GenBank/DDBJ databases">
        <title>Marinomonas transparenta sp. nov. and Marinomonas sargassi sp. nov., isolated from marine alga (Sargassum natans (L.) Gaillon).</title>
        <authorList>
            <person name="Wang Y."/>
        </authorList>
    </citation>
    <scope>NUCLEOTIDE SEQUENCE [LARGE SCALE GENOMIC DNA]</scope>
    <source>
        <strain evidence="2 3">C2222</strain>
    </source>
</reference>
<dbReference type="EMBL" id="JAOVZB010000004">
    <property type="protein sequence ID" value="MCV2403258.1"/>
    <property type="molecule type" value="Genomic_DNA"/>
</dbReference>
<sequence length="215" mass="23062">MKTCKKIFLCFPLLLALLVTGCATQQPYNYDALLAAKPKSILVIPPKNNSVEANAPYVYLSTISKPLGEKGYYVFPVAVIDTFLKENGLPTPEEMNLVPLDKLYEHIGADAVLYVEINDWGQKYRVLSSDTVVEVSMKLVDGRTGALLWDASSSAIQSSNSGNGGLIGNLVGAVASQVIGSVSDKTPEVVRVANANAIYNPNRGLLVGPYTPPSE</sequence>
<gene>
    <name evidence="2" type="ORF">OFY17_10240</name>
</gene>
<feature type="chain" id="PRO_5045603080" evidence="1">
    <location>
        <begin position="26"/>
        <end position="215"/>
    </location>
</feature>
<dbReference type="RefSeq" id="WP_263530637.1">
    <property type="nucleotide sequence ID" value="NZ_JAOVZB010000004.1"/>
</dbReference>
<dbReference type="Pfam" id="PF05643">
    <property type="entry name" value="GNA1162-like"/>
    <property type="match status" value="1"/>
</dbReference>
<name>A0ABT2YTP1_9GAMM</name>
<keyword evidence="1" id="KW-0732">Signal</keyword>
<dbReference type="Proteomes" id="UP001209713">
    <property type="component" value="Unassembled WGS sequence"/>
</dbReference>
<dbReference type="Gene3D" id="3.40.50.10610">
    <property type="entry name" value="ABC-type transport auxiliary lipoprotein component"/>
    <property type="match status" value="1"/>
</dbReference>
<feature type="signal peptide" evidence="1">
    <location>
        <begin position="1"/>
        <end position="25"/>
    </location>
</feature>
<dbReference type="InterPro" id="IPR008517">
    <property type="entry name" value="GNA1162-like"/>
</dbReference>
<protein>
    <submittedName>
        <fullName evidence="2">DUF799 domain-containing protein</fullName>
    </submittedName>
</protein>
<organism evidence="2 3">
    <name type="scientific">Marinomonas sargassi</name>
    <dbReference type="NCBI Taxonomy" id="2984494"/>
    <lineage>
        <taxon>Bacteria</taxon>
        <taxon>Pseudomonadati</taxon>
        <taxon>Pseudomonadota</taxon>
        <taxon>Gammaproteobacteria</taxon>
        <taxon>Oceanospirillales</taxon>
        <taxon>Oceanospirillaceae</taxon>
        <taxon>Marinomonas</taxon>
    </lineage>
</organism>
<evidence type="ECO:0000256" key="1">
    <source>
        <dbReference type="SAM" id="SignalP"/>
    </source>
</evidence>